<feature type="chain" id="PRO_5043384899" description="C-type lectin domain-containing protein" evidence="2">
    <location>
        <begin position="18"/>
        <end position="675"/>
    </location>
</feature>
<feature type="domain" description="C-type lectin" evidence="3">
    <location>
        <begin position="19"/>
        <end position="130"/>
    </location>
</feature>
<feature type="region of interest" description="Disordered" evidence="1">
    <location>
        <begin position="327"/>
        <end position="472"/>
    </location>
</feature>
<feature type="domain" description="C-type lectin" evidence="3">
    <location>
        <begin position="125"/>
        <end position="250"/>
    </location>
</feature>
<keyword evidence="5" id="KW-1185">Reference proteome</keyword>
<comment type="caution">
    <text evidence="4">The sequence shown here is derived from an EMBL/GenBank/DDBJ whole genome shotgun (WGS) entry which is preliminary data.</text>
</comment>
<dbReference type="Pfam" id="PF00059">
    <property type="entry name" value="Lectin_C"/>
    <property type="match status" value="5"/>
</dbReference>
<dbReference type="PANTHER" id="PTHR45784">
    <property type="entry name" value="C-TYPE LECTIN DOMAIN FAMILY 20 MEMBER A-RELATED"/>
    <property type="match status" value="1"/>
</dbReference>
<dbReference type="InterPro" id="IPR016186">
    <property type="entry name" value="C-type_lectin-like/link_sf"/>
</dbReference>
<dbReference type="Proteomes" id="UP001460270">
    <property type="component" value="Unassembled WGS sequence"/>
</dbReference>
<sequence>MTSNSRLLLLLASVTFGKYIYVGERMHWDRAQSYCRSKYTDLAPVSNQLDIDQFLKNENVNNLTWFWIGLLRNPENPEEWLWSGGGRVGKTFWRLREPNNNGGIEDRGLIIGDSGWNDAPMNFSLPFFCYKVHAVMERKTWYDALDHCRRNYRGLASVASETELMLMQKELRKGEIMESVWIGLSFLDGAWMWMDGQPLEYKPGVWEVNLGVLCSVQAVRSAGLETDPDAKGDLGWTNAAITKLFPFACYKVYVVSEKKTFEEAVDHCKRNHRNLASVASDTEMILMQTELRKSMIFENVWIGMRFLGDQWMWVDGQPLEYEAWGSGNQETAQQNQEAAQQNQATAQPNQATSQQNQETAQPNQATSQQNQEMAQQNQATAQPNQVVPGYLWLKRRHNRTKQRRSRTKRRHNRTKRRHNRTKRRHNRTKRRHNRTKQRRSRTKRRHNRTKRRHNRTKQRRSRTKRRQQKRLTSKCGMLRDVMRRQLMQWNQAQTVCRNNYTDLATISNKYDYNLVFDYIAAIRRVEFWIGLTRNPNNPAQWMWSGGGQLQVGKTFWVAGEPNNYGGMEDSGASYGDFGWNDVAHTKQRTFLCYKVHAVSEKKTFEEALEHCRRNHRDLASVASETELMLMLTEMKKLLTTLDVWIGMRFLADEWMWVDGQPLEYEAWGARETWVS</sequence>
<dbReference type="SUPFAM" id="SSF56436">
    <property type="entry name" value="C-type lectin-like"/>
    <property type="match status" value="5"/>
</dbReference>
<feature type="compositionally biased region" description="Low complexity" evidence="1">
    <location>
        <begin position="328"/>
        <end position="385"/>
    </location>
</feature>
<evidence type="ECO:0000313" key="4">
    <source>
        <dbReference type="EMBL" id="KAK7893202.1"/>
    </source>
</evidence>
<dbReference type="Gene3D" id="3.10.100.10">
    <property type="entry name" value="Mannose-Binding Protein A, subunit A"/>
    <property type="match status" value="5"/>
</dbReference>
<dbReference type="PROSITE" id="PS50041">
    <property type="entry name" value="C_TYPE_LECTIN_2"/>
    <property type="match status" value="5"/>
</dbReference>
<feature type="domain" description="C-type lectin" evidence="3">
    <location>
        <begin position="471"/>
        <end position="593"/>
    </location>
</feature>
<evidence type="ECO:0000256" key="1">
    <source>
        <dbReference type="SAM" id="MobiDB-lite"/>
    </source>
</evidence>
<evidence type="ECO:0000256" key="2">
    <source>
        <dbReference type="SAM" id="SignalP"/>
    </source>
</evidence>
<organism evidence="4 5">
    <name type="scientific">Mugilogobius chulae</name>
    <name type="common">yellowstripe goby</name>
    <dbReference type="NCBI Taxonomy" id="88201"/>
    <lineage>
        <taxon>Eukaryota</taxon>
        <taxon>Metazoa</taxon>
        <taxon>Chordata</taxon>
        <taxon>Craniata</taxon>
        <taxon>Vertebrata</taxon>
        <taxon>Euteleostomi</taxon>
        <taxon>Actinopterygii</taxon>
        <taxon>Neopterygii</taxon>
        <taxon>Teleostei</taxon>
        <taxon>Neoteleostei</taxon>
        <taxon>Acanthomorphata</taxon>
        <taxon>Gobiaria</taxon>
        <taxon>Gobiiformes</taxon>
        <taxon>Gobioidei</taxon>
        <taxon>Gobiidae</taxon>
        <taxon>Gobionellinae</taxon>
        <taxon>Mugilogobius</taxon>
    </lineage>
</organism>
<feature type="compositionally biased region" description="Basic residues" evidence="1">
    <location>
        <begin position="393"/>
        <end position="472"/>
    </location>
</feature>
<feature type="domain" description="C-type lectin" evidence="3">
    <location>
        <begin position="245"/>
        <end position="337"/>
    </location>
</feature>
<dbReference type="InterPro" id="IPR001304">
    <property type="entry name" value="C-type_lectin-like"/>
</dbReference>
<feature type="domain" description="C-type lectin" evidence="3">
    <location>
        <begin position="592"/>
        <end position="671"/>
    </location>
</feature>
<dbReference type="AlphaFoldDB" id="A0AAW0NGY5"/>
<evidence type="ECO:0000313" key="5">
    <source>
        <dbReference type="Proteomes" id="UP001460270"/>
    </source>
</evidence>
<dbReference type="SMART" id="SM00034">
    <property type="entry name" value="CLECT"/>
    <property type="match status" value="3"/>
</dbReference>
<protein>
    <recommendedName>
        <fullName evidence="3">C-type lectin domain-containing protein</fullName>
    </recommendedName>
</protein>
<feature type="signal peptide" evidence="2">
    <location>
        <begin position="1"/>
        <end position="17"/>
    </location>
</feature>
<dbReference type="EMBL" id="JBBPFD010000016">
    <property type="protein sequence ID" value="KAK7893202.1"/>
    <property type="molecule type" value="Genomic_DNA"/>
</dbReference>
<keyword evidence="2" id="KW-0732">Signal</keyword>
<dbReference type="InterPro" id="IPR016187">
    <property type="entry name" value="CTDL_fold"/>
</dbReference>
<reference evidence="5" key="1">
    <citation type="submission" date="2024-04" db="EMBL/GenBank/DDBJ databases">
        <title>Salinicola lusitanus LLJ914,a marine bacterium isolated from the Okinawa Trough.</title>
        <authorList>
            <person name="Li J."/>
        </authorList>
    </citation>
    <scope>NUCLEOTIDE SEQUENCE [LARGE SCALE GENOMIC DNA]</scope>
</reference>
<name>A0AAW0NGY5_9GOBI</name>
<dbReference type="CDD" id="cd00037">
    <property type="entry name" value="CLECT"/>
    <property type="match status" value="3"/>
</dbReference>
<evidence type="ECO:0000259" key="3">
    <source>
        <dbReference type="PROSITE" id="PS50041"/>
    </source>
</evidence>
<accession>A0AAW0NGY5</accession>
<proteinExistence type="predicted"/>
<dbReference type="PANTHER" id="PTHR45784:SF8">
    <property type="entry name" value="C-TYPE MANNOSE RECEPTOR 2-RELATED"/>
    <property type="match status" value="1"/>
</dbReference>
<gene>
    <name evidence="4" type="ORF">WMY93_022354</name>
</gene>